<evidence type="ECO:0000256" key="1">
    <source>
        <dbReference type="ARBA" id="ARBA00001954"/>
    </source>
</evidence>
<keyword evidence="5" id="KW-0560">Oxidoreductase</keyword>
<reference evidence="8 9" key="1">
    <citation type="submission" date="2016-11" db="EMBL/GenBank/DDBJ databases">
        <authorList>
            <person name="Jaros S."/>
            <person name="Januszkiewicz K."/>
            <person name="Wedrychowicz H."/>
        </authorList>
    </citation>
    <scope>NUCLEOTIDE SEQUENCE [LARGE SCALE GENOMIC DNA]</scope>
    <source>
        <strain evidence="8 9">DSM 46144</strain>
    </source>
</reference>
<keyword evidence="9" id="KW-1185">Reference proteome</keyword>
<feature type="domain" description="TauD/TfdA-like" evidence="7">
    <location>
        <begin position="11"/>
        <end position="273"/>
    </location>
</feature>
<dbReference type="STRING" id="134849.SAMN05443668_114131"/>
<keyword evidence="6" id="KW-0408">Iron</keyword>
<dbReference type="SUPFAM" id="SSF51197">
    <property type="entry name" value="Clavaminate synthase-like"/>
    <property type="match status" value="1"/>
</dbReference>
<sequence>MTTALTADLDVRKVTSRIGAEVRGLRLDADLDEATVAGIRAALNEHKALVFKDVTLDDEAQQRFVRYFGDLTTAHPTVPAEPGAPHVLPVDSEQGRANHWHTDVTFVLNPPQLSTLRSIVLPPYGGETLIANSASAYRDLPEPLRAFADTLSAVHTNDYDYAVPPETLDDEARSRREQFTSIKYETVHPVVRVHPVTGERGLFIGGFAQRIVGLSTSESRQILNVLQSYVTRPENVLRHRWSPNELVLFDNRITQHYAIDNYDGLPRRLNRVTAAGDVPVGVDGRTSYSLHGDASHYTPVAAVAA</sequence>
<organism evidence="8 9">
    <name type="scientific">Cryptosporangium aurantiacum</name>
    <dbReference type="NCBI Taxonomy" id="134849"/>
    <lineage>
        <taxon>Bacteria</taxon>
        <taxon>Bacillati</taxon>
        <taxon>Actinomycetota</taxon>
        <taxon>Actinomycetes</taxon>
        <taxon>Cryptosporangiales</taxon>
        <taxon>Cryptosporangiaceae</taxon>
        <taxon>Cryptosporangium</taxon>
    </lineage>
</organism>
<accession>A0A1M7RJ25</accession>
<comment type="similarity">
    <text evidence="2">Belongs to the TfdA dioxygenase family.</text>
</comment>
<dbReference type="InterPro" id="IPR042098">
    <property type="entry name" value="TauD-like_sf"/>
</dbReference>
<dbReference type="GO" id="GO:0005737">
    <property type="term" value="C:cytoplasm"/>
    <property type="evidence" value="ECO:0007669"/>
    <property type="project" value="TreeGrafter"/>
</dbReference>
<dbReference type="PANTHER" id="PTHR30468">
    <property type="entry name" value="ALPHA-KETOGLUTARATE-DEPENDENT SULFONATE DIOXYGENASE"/>
    <property type="match status" value="1"/>
</dbReference>
<evidence type="ECO:0000256" key="4">
    <source>
        <dbReference type="ARBA" id="ARBA00022964"/>
    </source>
</evidence>
<evidence type="ECO:0000256" key="5">
    <source>
        <dbReference type="ARBA" id="ARBA00023002"/>
    </source>
</evidence>
<dbReference type="Gene3D" id="3.60.130.10">
    <property type="entry name" value="Clavaminate synthase-like"/>
    <property type="match status" value="1"/>
</dbReference>
<dbReference type="Pfam" id="PF02668">
    <property type="entry name" value="TauD"/>
    <property type="match status" value="1"/>
</dbReference>
<proteinExistence type="inferred from homology"/>
<keyword evidence="4 8" id="KW-0223">Dioxygenase</keyword>
<evidence type="ECO:0000256" key="6">
    <source>
        <dbReference type="ARBA" id="ARBA00023004"/>
    </source>
</evidence>
<protein>
    <submittedName>
        <fullName evidence="8">Taurine dioxygenase</fullName>
    </submittedName>
</protein>
<dbReference type="InterPro" id="IPR051323">
    <property type="entry name" value="AtsK-like"/>
</dbReference>
<evidence type="ECO:0000313" key="9">
    <source>
        <dbReference type="Proteomes" id="UP000184440"/>
    </source>
</evidence>
<dbReference type="GO" id="GO:0016706">
    <property type="term" value="F:2-oxoglutarate-dependent dioxygenase activity"/>
    <property type="evidence" value="ECO:0007669"/>
    <property type="project" value="TreeGrafter"/>
</dbReference>
<dbReference type="EMBL" id="FRCS01000014">
    <property type="protein sequence ID" value="SHN46297.1"/>
    <property type="molecule type" value="Genomic_DNA"/>
</dbReference>
<dbReference type="OrthoDB" id="581608at2"/>
<dbReference type="AlphaFoldDB" id="A0A1M7RJ25"/>
<evidence type="ECO:0000256" key="2">
    <source>
        <dbReference type="ARBA" id="ARBA00005896"/>
    </source>
</evidence>
<evidence type="ECO:0000256" key="3">
    <source>
        <dbReference type="ARBA" id="ARBA00022723"/>
    </source>
</evidence>
<evidence type="ECO:0000313" key="8">
    <source>
        <dbReference type="EMBL" id="SHN46297.1"/>
    </source>
</evidence>
<gene>
    <name evidence="8" type="ORF">SAMN05443668_114131</name>
</gene>
<comment type="cofactor">
    <cofactor evidence="1">
        <name>Fe(2+)</name>
        <dbReference type="ChEBI" id="CHEBI:29033"/>
    </cofactor>
</comment>
<dbReference type="PANTHER" id="PTHR30468:SF5">
    <property type="entry name" value="ALPHA-KETOGLUTARATE-DEPENDENT SULFATE ESTER DIOXYGENASE"/>
    <property type="match status" value="1"/>
</dbReference>
<keyword evidence="3" id="KW-0479">Metal-binding</keyword>
<evidence type="ECO:0000259" key="7">
    <source>
        <dbReference type="Pfam" id="PF02668"/>
    </source>
</evidence>
<dbReference type="GO" id="GO:0046872">
    <property type="term" value="F:metal ion binding"/>
    <property type="evidence" value="ECO:0007669"/>
    <property type="project" value="UniProtKB-KW"/>
</dbReference>
<dbReference type="RefSeq" id="WP_073263153.1">
    <property type="nucleotide sequence ID" value="NZ_FRCS01000014.1"/>
</dbReference>
<dbReference type="InterPro" id="IPR003819">
    <property type="entry name" value="TauD/TfdA-like"/>
</dbReference>
<name>A0A1M7RJ25_9ACTN</name>
<dbReference type="Proteomes" id="UP000184440">
    <property type="component" value="Unassembled WGS sequence"/>
</dbReference>